<reference evidence="2" key="1">
    <citation type="submission" date="2021-04" db="EMBL/GenBank/DDBJ databases">
        <authorList>
            <person name="Tunstrom K."/>
        </authorList>
    </citation>
    <scope>NUCLEOTIDE SEQUENCE</scope>
</reference>
<organism evidence="2 3">
    <name type="scientific">Parnassius apollo</name>
    <name type="common">Apollo butterfly</name>
    <name type="synonym">Papilio apollo</name>
    <dbReference type="NCBI Taxonomy" id="110799"/>
    <lineage>
        <taxon>Eukaryota</taxon>
        <taxon>Metazoa</taxon>
        <taxon>Ecdysozoa</taxon>
        <taxon>Arthropoda</taxon>
        <taxon>Hexapoda</taxon>
        <taxon>Insecta</taxon>
        <taxon>Pterygota</taxon>
        <taxon>Neoptera</taxon>
        <taxon>Endopterygota</taxon>
        <taxon>Lepidoptera</taxon>
        <taxon>Glossata</taxon>
        <taxon>Ditrysia</taxon>
        <taxon>Papilionoidea</taxon>
        <taxon>Papilionidae</taxon>
        <taxon>Parnassiinae</taxon>
        <taxon>Parnassini</taxon>
        <taxon>Parnassius</taxon>
        <taxon>Parnassius</taxon>
    </lineage>
</organism>
<dbReference type="OrthoDB" id="6152242at2759"/>
<keyword evidence="3" id="KW-1185">Reference proteome</keyword>
<dbReference type="AlphaFoldDB" id="A0A8S3WXM7"/>
<dbReference type="PANTHER" id="PTHR21505">
    <property type="entry name" value="MADF DOMAIN-CONTAINING PROTEIN-RELATED"/>
    <property type="match status" value="1"/>
</dbReference>
<dbReference type="Proteomes" id="UP000691718">
    <property type="component" value="Unassembled WGS sequence"/>
</dbReference>
<evidence type="ECO:0000256" key="1">
    <source>
        <dbReference type="SAM" id="MobiDB-lite"/>
    </source>
</evidence>
<feature type="region of interest" description="Disordered" evidence="1">
    <location>
        <begin position="29"/>
        <end position="60"/>
    </location>
</feature>
<comment type="caution">
    <text evidence="2">The sequence shown here is derived from an EMBL/GenBank/DDBJ whole genome shotgun (WGS) entry which is preliminary data.</text>
</comment>
<evidence type="ECO:0000313" key="3">
    <source>
        <dbReference type="Proteomes" id="UP000691718"/>
    </source>
</evidence>
<gene>
    <name evidence="2" type="ORF">PAPOLLO_LOCUS11731</name>
</gene>
<name>A0A8S3WXM7_PARAO</name>
<protein>
    <submittedName>
        <fullName evidence="2">(apollo) hypothetical protein</fullName>
    </submittedName>
</protein>
<sequence>MTEDEVYQPRLWYYSEMLFLVNSTEVTTTEGSIRKTAETGENQPTRSTTNSRKKHKTSHHDKFMTLASNNFKTPDADADIIAKSWVIKLNRLVPDQRRFAEKIINDVLFEGEMGNLTRDGVIFKSATSNTQEN</sequence>
<feature type="compositionally biased region" description="Polar residues" evidence="1">
    <location>
        <begin position="39"/>
        <end position="50"/>
    </location>
</feature>
<dbReference type="EMBL" id="CAJQZP010000851">
    <property type="protein sequence ID" value="CAG4988977.1"/>
    <property type="molecule type" value="Genomic_DNA"/>
</dbReference>
<dbReference type="PANTHER" id="PTHR21505:SF8">
    <property type="entry name" value="DPT-YFP REPRESSOR BY OVEREXPRESSION, ISOFORM D-RELATED"/>
    <property type="match status" value="1"/>
</dbReference>
<accession>A0A8S3WXM7</accession>
<proteinExistence type="predicted"/>
<evidence type="ECO:0000313" key="2">
    <source>
        <dbReference type="EMBL" id="CAG4988977.1"/>
    </source>
</evidence>